<evidence type="ECO:0008006" key="3">
    <source>
        <dbReference type="Google" id="ProtNLM"/>
    </source>
</evidence>
<accession>A0A4U8WAX5</accession>
<organism evidence="1 2">
    <name type="scientific">Chryseobacterium taihuense</name>
    <dbReference type="NCBI Taxonomy" id="1141221"/>
    <lineage>
        <taxon>Bacteria</taxon>
        <taxon>Pseudomonadati</taxon>
        <taxon>Bacteroidota</taxon>
        <taxon>Flavobacteriia</taxon>
        <taxon>Flavobacteriales</taxon>
        <taxon>Weeksellaceae</taxon>
        <taxon>Chryseobacterium group</taxon>
        <taxon>Chryseobacterium</taxon>
    </lineage>
</organism>
<dbReference type="EMBL" id="LR215974">
    <property type="protein sequence ID" value="VFB03481.1"/>
    <property type="molecule type" value="Genomic_DNA"/>
</dbReference>
<proteinExistence type="predicted"/>
<gene>
    <name evidence="1" type="ORF">NCTC12078_01496</name>
</gene>
<dbReference type="PROSITE" id="PS51257">
    <property type="entry name" value="PROKAR_LIPOPROTEIN"/>
    <property type="match status" value="1"/>
</dbReference>
<name>A0A4U8WAX5_9FLAO</name>
<protein>
    <recommendedName>
        <fullName evidence="3">DUF4595 domain-containing protein</fullName>
    </recommendedName>
</protein>
<reference evidence="1 2" key="1">
    <citation type="submission" date="2019-02" db="EMBL/GenBank/DDBJ databases">
        <authorList>
            <consortium name="Pathogen Informatics"/>
        </authorList>
    </citation>
    <scope>NUCLEOTIDE SEQUENCE [LARGE SCALE GENOMIC DNA]</scope>
    <source>
        <strain evidence="1 2">3012STDY6944375</strain>
    </source>
</reference>
<evidence type="ECO:0000313" key="1">
    <source>
        <dbReference type="EMBL" id="VFB03481.1"/>
    </source>
</evidence>
<evidence type="ECO:0000313" key="2">
    <source>
        <dbReference type="Proteomes" id="UP000290013"/>
    </source>
</evidence>
<sequence length="261" mass="31172">MKQLFYFLFIFSLISCGGNDSLNEDIPQNNPSDLEPKKILTYLAEMPVSTDFNPDWYYEFFYENGRLRRMNGRLSKVDTESSSYYFFDNDKQTNITYTTNQATVQYDEPQNGIKKIVYSFQNSKLIKAEIYNTQDEVYKVKNYSYQNNKTLIHTKWYTWDTYETYFFDANQNLEKSEKLDLSNSIETKLTTTYYMNFDQSENPYKKLYLMNDNFFVKSLSKNNYRKISYLVQDLQNPQWTPGSGQSEWTYQYSSTGQVILY</sequence>
<dbReference type="KEGG" id="ctai:NCTC12078_01496"/>
<dbReference type="Proteomes" id="UP000290013">
    <property type="component" value="Chromosome"/>
</dbReference>
<dbReference type="AlphaFoldDB" id="A0A4U8WAX5"/>
<dbReference type="RefSeq" id="WP_130914082.1">
    <property type="nucleotide sequence ID" value="NZ_LR215974.1"/>
</dbReference>